<gene>
    <name evidence="2" type="ORF">HMPREF0663_12456</name>
</gene>
<evidence type="ECO:0000313" key="3">
    <source>
        <dbReference type="Proteomes" id="UP000005580"/>
    </source>
</evidence>
<dbReference type="eggNOG" id="ENOG502ZV1C">
    <property type="taxonomic scope" value="Bacteria"/>
</dbReference>
<dbReference type="HOGENOM" id="CLU_104177_0_0_10"/>
<evidence type="ECO:0008006" key="4">
    <source>
        <dbReference type="Google" id="ProtNLM"/>
    </source>
</evidence>
<name>E7RT38_9BACT</name>
<dbReference type="PROSITE" id="PS51257">
    <property type="entry name" value="PROKAR_LIPOPROTEIN"/>
    <property type="match status" value="1"/>
</dbReference>
<dbReference type="AlphaFoldDB" id="E7RT38"/>
<evidence type="ECO:0000256" key="1">
    <source>
        <dbReference type="SAM" id="MobiDB-lite"/>
    </source>
</evidence>
<proteinExistence type="predicted"/>
<dbReference type="RefSeq" id="WP_004370702.1">
    <property type="nucleotide sequence ID" value="NZ_GL833119.1"/>
</dbReference>
<feature type="region of interest" description="Disordered" evidence="1">
    <location>
        <begin position="161"/>
        <end position="202"/>
    </location>
</feature>
<sequence>MKKVFLMSTAIVAFTLTSCGGKTVPNANNTDSSVVDTTAMANGNMQNATDSIISVLSAQLNAKDTKGLQTTVQSVIEKYSKLISSGNIEAAKAYASKVQAFFNEHADQINSVTDGNSTITTLVNNIKTLPTNVETTATDAASAMKGDAENLIKKAKQNAKDAAEKKADETVDAAKDKTNKAIDEAKKKSNEIADKAKKELGL</sequence>
<dbReference type="Proteomes" id="UP000005580">
    <property type="component" value="Unassembled WGS sequence"/>
</dbReference>
<dbReference type="EMBL" id="AEPE02000006">
    <property type="protein sequence ID" value="EFZ36389.1"/>
    <property type="molecule type" value="Genomic_DNA"/>
</dbReference>
<accession>E7RT38</accession>
<reference evidence="2" key="1">
    <citation type="submission" date="2011-01" db="EMBL/GenBank/DDBJ databases">
        <authorList>
            <person name="Muzny D."/>
            <person name="Qin X."/>
            <person name="Buhay C."/>
            <person name="Dugan-Rocha S."/>
            <person name="Ding Y."/>
            <person name="Chen G."/>
            <person name="Hawes A."/>
            <person name="Holder M."/>
            <person name="Jhangiani S."/>
            <person name="Johnson A."/>
            <person name="Khan Z."/>
            <person name="Li Z."/>
            <person name="Liu W."/>
            <person name="Liu X."/>
            <person name="Perez L."/>
            <person name="Shen H."/>
            <person name="Wang Q."/>
            <person name="Watt J."/>
            <person name="Xi L."/>
            <person name="Xin Y."/>
            <person name="Zhou J."/>
            <person name="Deng J."/>
            <person name="Jiang H."/>
            <person name="Liu Y."/>
            <person name="Qu J."/>
            <person name="Song X.-Z."/>
            <person name="Zhang L."/>
            <person name="Villasana D."/>
            <person name="Johnson A."/>
            <person name="Liu J."/>
            <person name="Liyanage D."/>
            <person name="Lorensuhewa L."/>
            <person name="Robinson T."/>
            <person name="Song A."/>
            <person name="Song B.-B."/>
            <person name="Dinh H."/>
            <person name="Thornton R."/>
            <person name="Coyle M."/>
            <person name="Francisco L."/>
            <person name="Jackson L."/>
            <person name="Javaid M."/>
            <person name="Korchina V."/>
            <person name="Kovar C."/>
            <person name="Mata R."/>
            <person name="Mathew T."/>
            <person name="Ngo R."/>
            <person name="Nguyen L."/>
            <person name="Nguyen N."/>
            <person name="Okwuonu G."/>
            <person name="Ongeri F."/>
            <person name="Pham C."/>
            <person name="Simmons D."/>
            <person name="Wilczek-Boney K."/>
            <person name="Hale W."/>
            <person name="Jakkamsetti A."/>
            <person name="Pham P."/>
            <person name="Ruth R."/>
            <person name="San Lucas F."/>
            <person name="Warren J."/>
            <person name="Zhang J."/>
            <person name="Zhao Z."/>
            <person name="Zhou C."/>
            <person name="Zhu D."/>
            <person name="Lee S."/>
            <person name="Bess C."/>
            <person name="Blankenburg K."/>
            <person name="Forbes L."/>
            <person name="Fu Q."/>
            <person name="Gubbala S."/>
            <person name="Hirani K."/>
            <person name="Jayaseelan J.C."/>
            <person name="Lara F."/>
            <person name="Munidasa M."/>
            <person name="Palculict T."/>
            <person name="Patil S."/>
            <person name="Pu L.-L."/>
            <person name="Saada N."/>
            <person name="Tang L."/>
            <person name="Weissenberger G."/>
            <person name="Zhu Y."/>
            <person name="Hemphill L."/>
            <person name="Shang Y."/>
            <person name="Youmans B."/>
            <person name="Ayvaz T."/>
            <person name="Ross M."/>
            <person name="Santibanez J."/>
            <person name="Aqrawi P."/>
            <person name="Gross S."/>
            <person name="Joshi V."/>
            <person name="Fowler G."/>
            <person name="Nazareth L."/>
            <person name="Reid J."/>
            <person name="Worley K."/>
            <person name="Petrosino J."/>
            <person name="Highlander S."/>
            <person name="Gibbs R."/>
        </authorList>
    </citation>
    <scope>NUCLEOTIDE SEQUENCE [LARGE SCALE GENOMIC DNA]</scope>
    <source>
        <strain evidence="2">ATCC 33269</strain>
    </source>
</reference>
<keyword evidence="3" id="KW-1185">Reference proteome</keyword>
<evidence type="ECO:0000313" key="2">
    <source>
        <dbReference type="EMBL" id="EFZ36389.1"/>
    </source>
</evidence>
<comment type="caution">
    <text evidence="2">The sequence shown here is derived from an EMBL/GenBank/DDBJ whole genome shotgun (WGS) entry which is preliminary data.</text>
</comment>
<organism evidence="2 3">
    <name type="scientific">Hoylesella oralis ATCC 33269</name>
    <dbReference type="NCBI Taxonomy" id="873533"/>
    <lineage>
        <taxon>Bacteria</taxon>
        <taxon>Pseudomonadati</taxon>
        <taxon>Bacteroidota</taxon>
        <taxon>Bacteroidia</taxon>
        <taxon>Bacteroidales</taxon>
        <taxon>Prevotellaceae</taxon>
        <taxon>Hoylesella</taxon>
    </lineage>
</organism>
<protein>
    <recommendedName>
        <fullName evidence="4">Lipoprotein</fullName>
    </recommendedName>
</protein>